<evidence type="ECO:0000313" key="1">
    <source>
        <dbReference type="EMBL" id="KAG0423630.1"/>
    </source>
</evidence>
<keyword evidence="2" id="KW-1185">Reference proteome</keyword>
<dbReference type="Proteomes" id="UP000805193">
    <property type="component" value="Unassembled WGS sequence"/>
</dbReference>
<gene>
    <name evidence="1" type="ORF">HPB47_000600</name>
</gene>
<reference evidence="1 2" key="1">
    <citation type="journal article" date="2020" name="Cell">
        <title>Large-Scale Comparative Analyses of Tick Genomes Elucidate Their Genetic Diversity and Vector Capacities.</title>
        <authorList>
            <consortium name="Tick Genome and Microbiome Consortium (TIGMIC)"/>
            <person name="Jia N."/>
            <person name="Wang J."/>
            <person name="Shi W."/>
            <person name="Du L."/>
            <person name="Sun Y."/>
            <person name="Zhan W."/>
            <person name="Jiang J.F."/>
            <person name="Wang Q."/>
            <person name="Zhang B."/>
            <person name="Ji P."/>
            <person name="Bell-Sakyi L."/>
            <person name="Cui X.M."/>
            <person name="Yuan T.T."/>
            <person name="Jiang B.G."/>
            <person name="Yang W.F."/>
            <person name="Lam T.T."/>
            <person name="Chang Q.C."/>
            <person name="Ding S.J."/>
            <person name="Wang X.J."/>
            <person name="Zhu J.G."/>
            <person name="Ruan X.D."/>
            <person name="Zhao L."/>
            <person name="Wei J.T."/>
            <person name="Ye R.Z."/>
            <person name="Que T.C."/>
            <person name="Du C.H."/>
            <person name="Zhou Y.H."/>
            <person name="Cheng J.X."/>
            <person name="Dai P.F."/>
            <person name="Guo W.B."/>
            <person name="Han X.H."/>
            <person name="Huang E.J."/>
            <person name="Li L.F."/>
            <person name="Wei W."/>
            <person name="Gao Y.C."/>
            <person name="Liu J.Z."/>
            <person name="Shao H.Z."/>
            <person name="Wang X."/>
            <person name="Wang C.C."/>
            <person name="Yang T.C."/>
            <person name="Huo Q.B."/>
            <person name="Li W."/>
            <person name="Chen H.Y."/>
            <person name="Chen S.E."/>
            <person name="Zhou L.G."/>
            <person name="Ni X.B."/>
            <person name="Tian J.H."/>
            <person name="Sheng Y."/>
            <person name="Liu T."/>
            <person name="Pan Y.S."/>
            <person name="Xia L.Y."/>
            <person name="Li J."/>
            <person name="Zhao F."/>
            <person name="Cao W.C."/>
        </authorList>
    </citation>
    <scope>NUCLEOTIDE SEQUENCE [LARGE SCALE GENOMIC DNA]</scope>
    <source>
        <strain evidence="1">Iper-2018</strain>
    </source>
</reference>
<dbReference type="EMBL" id="JABSTQ010010075">
    <property type="protein sequence ID" value="KAG0423630.1"/>
    <property type="molecule type" value="Genomic_DNA"/>
</dbReference>
<sequence>MALAHTFAPGFKAAKRFMRKVSALSELAKATRTSLGLLLSMHLPTVLSLLRGVERRYGLRRSVALDFIIGATSFSTADKTNPFICRVAANVGAAALAFVHQRFGPLTAHEAAWRAYGKRKRRAWNKSSTESTVTLPAAVSQEVLLPAAASFSPAPGPDTGVDSAVGGSTLRVDTHFFSPDESAERAARVDKRKQELAAKSATERKFDLLNVTRENEEVDSGTQFIIVDLKVLNTFFASTKCGQCGSAAPALKKSKGQQYGLAVKLELTCPACDFRVEHFSSPRTEGEARITPFEVNMRAVKGIQSIGKGLGDKDLLERCSDGKTQNPSESLHAVIWAQTSKNTHASLFSVQRAVAEAVSVFDQGQKRTNESVVASLGYTAGSALIRRSIEKDDRRHHKANKVFLDSDSMKKQLSTRHRADTAQDYSPGLL</sequence>
<accession>A0AC60PRL9</accession>
<organism evidence="1 2">
    <name type="scientific">Ixodes persulcatus</name>
    <name type="common">Taiga tick</name>
    <dbReference type="NCBI Taxonomy" id="34615"/>
    <lineage>
        <taxon>Eukaryota</taxon>
        <taxon>Metazoa</taxon>
        <taxon>Ecdysozoa</taxon>
        <taxon>Arthropoda</taxon>
        <taxon>Chelicerata</taxon>
        <taxon>Arachnida</taxon>
        <taxon>Acari</taxon>
        <taxon>Parasitiformes</taxon>
        <taxon>Ixodida</taxon>
        <taxon>Ixodoidea</taxon>
        <taxon>Ixodidae</taxon>
        <taxon>Ixodinae</taxon>
        <taxon>Ixodes</taxon>
    </lineage>
</organism>
<evidence type="ECO:0000313" key="2">
    <source>
        <dbReference type="Proteomes" id="UP000805193"/>
    </source>
</evidence>
<comment type="caution">
    <text evidence="1">The sequence shown here is derived from an EMBL/GenBank/DDBJ whole genome shotgun (WGS) entry which is preliminary data.</text>
</comment>
<proteinExistence type="predicted"/>
<name>A0AC60PRL9_IXOPE</name>
<protein>
    <submittedName>
        <fullName evidence="1">Uncharacterized protein</fullName>
    </submittedName>
</protein>